<dbReference type="OrthoDB" id="9762169at2"/>
<dbReference type="InterPro" id="IPR005543">
    <property type="entry name" value="PASTA_dom"/>
</dbReference>
<dbReference type="Gene3D" id="1.10.510.10">
    <property type="entry name" value="Transferase(Phosphotransferase) domain 1"/>
    <property type="match status" value="1"/>
</dbReference>
<gene>
    <name evidence="13" type="ORF">AFE02nite_04270</name>
</gene>
<dbReference type="Gene3D" id="3.30.200.20">
    <property type="entry name" value="Phosphorylase Kinase, domain 1"/>
    <property type="match status" value="1"/>
</dbReference>
<dbReference type="Pfam" id="PF03793">
    <property type="entry name" value="PASTA"/>
    <property type="match status" value="3"/>
</dbReference>
<dbReference type="CDD" id="cd14014">
    <property type="entry name" value="STKc_PknB_like"/>
    <property type="match status" value="1"/>
</dbReference>
<dbReference type="SUPFAM" id="SSF56112">
    <property type="entry name" value="Protein kinase-like (PK-like)"/>
    <property type="match status" value="1"/>
</dbReference>
<dbReference type="NCBIfam" id="NF033483">
    <property type="entry name" value="PknB_PASTA_kin"/>
    <property type="match status" value="1"/>
</dbReference>
<dbReference type="PROSITE" id="PS51178">
    <property type="entry name" value="PASTA"/>
    <property type="match status" value="3"/>
</dbReference>
<evidence type="ECO:0000256" key="4">
    <source>
        <dbReference type="ARBA" id="ARBA00022741"/>
    </source>
</evidence>
<proteinExistence type="predicted"/>
<dbReference type="PROSITE" id="PS50011">
    <property type="entry name" value="PROTEIN_KINASE_DOM"/>
    <property type="match status" value="1"/>
</dbReference>
<dbReference type="PANTHER" id="PTHR43289">
    <property type="entry name" value="MITOGEN-ACTIVATED PROTEIN KINASE KINASE KINASE 20-RELATED"/>
    <property type="match status" value="1"/>
</dbReference>
<dbReference type="Pfam" id="PF00069">
    <property type="entry name" value="Pkinase"/>
    <property type="match status" value="1"/>
</dbReference>
<sequence>MAATLTDPLLGHLVDGRYEVLSRIARGGMATVYLAVDRRLDREVALKVMHPHLAEGASGADFQARFRREARAAARLTHPGLVGVLDQGVDGETSYLAMEYVDGSNLRRRLTEGGPLSLDDALRTTESVLEALSVAHRAGLVHRDIKPENVLIARDGRVKVADFGLARAVTEATYTATGTVLGTVAYLAPELVSRGASDARTDVYAVGILLFEMLTGTQPYTGDTPIQVAYQHVHSDIPAPSERVTWLPTELDELVEGLAARDPDERPADGAAALSLVRRARAALDEELLARRADPPPAPVADGTDLGEGDAPPPPPPHDPDATALLGLSRPPAPPAGDGELRRTMALKVGAGLEDPAVRVGPPPPPADGTPVRHRRRALLVTGALALLAVLGFGAWWFLQGPGAFRTVPDGLVNASQADAEAILAGVGLDATVTTAYDPTVPQGAVVATDPASGERVRRDGTVALVVSLGPDMREVPADLLGKPFTDVKAALEQAGFAVPDPTGTWHNTVPADAVISIAGPDGAALEGGATLPKDTQIAVLVSKGPEPIEVPSVLGEERQRAIAILETDFDLVVTVVEDVSEEYPAGQVAAQSLEPGSAAHRTDAITLTVSTGPPLVAVPDVVNKNVDDATAILTQAGFQVKVDRQWFWDDMVVEQDPVKDTPLPKGSLVTIYAR</sequence>
<keyword evidence="10" id="KW-0472">Membrane</keyword>
<reference evidence="13 14" key="1">
    <citation type="submission" date="2019-07" db="EMBL/GenBank/DDBJ databases">
        <title>Whole genome shotgun sequence of Actinotalea fermentans NBRC 105374.</title>
        <authorList>
            <person name="Hosoyama A."/>
            <person name="Uohara A."/>
            <person name="Ohji S."/>
            <person name="Ichikawa N."/>
        </authorList>
    </citation>
    <scope>NUCLEOTIDE SEQUENCE [LARGE SCALE GENOMIC DNA]</scope>
    <source>
        <strain evidence="13 14">NBRC 105374</strain>
    </source>
</reference>
<evidence type="ECO:0000256" key="7">
    <source>
        <dbReference type="ARBA" id="ARBA00047899"/>
    </source>
</evidence>
<dbReference type="EMBL" id="BJYK01000001">
    <property type="protein sequence ID" value="GEN78693.1"/>
    <property type="molecule type" value="Genomic_DNA"/>
</dbReference>
<dbReference type="GO" id="GO:0005524">
    <property type="term" value="F:ATP binding"/>
    <property type="evidence" value="ECO:0007669"/>
    <property type="project" value="UniProtKB-KW"/>
</dbReference>
<feature type="domain" description="PASTA" evidence="12">
    <location>
        <begin position="613"/>
        <end position="675"/>
    </location>
</feature>
<dbReference type="SMART" id="SM00220">
    <property type="entry name" value="S_TKc"/>
    <property type="match status" value="1"/>
</dbReference>
<keyword evidence="14" id="KW-1185">Reference proteome</keyword>
<feature type="transmembrane region" description="Helical" evidence="10">
    <location>
        <begin position="378"/>
        <end position="399"/>
    </location>
</feature>
<evidence type="ECO:0000256" key="8">
    <source>
        <dbReference type="ARBA" id="ARBA00048679"/>
    </source>
</evidence>
<dbReference type="FunFam" id="1.10.510.10:FF:000021">
    <property type="entry name" value="Serine/threonine protein kinase"/>
    <property type="match status" value="1"/>
</dbReference>
<dbReference type="SMART" id="SM00740">
    <property type="entry name" value="PASTA"/>
    <property type="match status" value="4"/>
</dbReference>
<dbReference type="SUPFAM" id="SSF54184">
    <property type="entry name" value="Penicillin-binding protein 2x (pbp-2x), c-terminal domain"/>
    <property type="match status" value="1"/>
</dbReference>
<dbReference type="Proteomes" id="UP000321484">
    <property type="component" value="Unassembled WGS sequence"/>
</dbReference>
<comment type="catalytic activity">
    <reaction evidence="8">
        <text>L-seryl-[protein] + ATP = O-phospho-L-seryl-[protein] + ADP + H(+)</text>
        <dbReference type="Rhea" id="RHEA:17989"/>
        <dbReference type="Rhea" id="RHEA-COMP:9863"/>
        <dbReference type="Rhea" id="RHEA-COMP:11604"/>
        <dbReference type="ChEBI" id="CHEBI:15378"/>
        <dbReference type="ChEBI" id="CHEBI:29999"/>
        <dbReference type="ChEBI" id="CHEBI:30616"/>
        <dbReference type="ChEBI" id="CHEBI:83421"/>
        <dbReference type="ChEBI" id="CHEBI:456216"/>
        <dbReference type="EC" id="2.7.11.1"/>
    </reaction>
</comment>
<dbReference type="GO" id="GO:0045717">
    <property type="term" value="P:negative regulation of fatty acid biosynthetic process"/>
    <property type="evidence" value="ECO:0007669"/>
    <property type="project" value="UniProtKB-ARBA"/>
</dbReference>
<evidence type="ECO:0000259" key="12">
    <source>
        <dbReference type="PROSITE" id="PS51178"/>
    </source>
</evidence>
<dbReference type="AlphaFoldDB" id="A0A511YU26"/>
<evidence type="ECO:0000259" key="11">
    <source>
        <dbReference type="PROSITE" id="PS50011"/>
    </source>
</evidence>
<feature type="region of interest" description="Disordered" evidence="9">
    <location>
        <begin position="287"/>
        <end position="340"/>
    </location>
</feature>
<keyword evidence="4" id="KW-0547">Nucleotide-binding</keyword>
<feature type="domain" description="PASTA" evidence="12">
    <location>
        <begin position="545"/>
        <end position="612"/>
    </location>
</feature>
<name>A0A511YU26_9CELL</name>
<evidence type="ECO:0000256" key="9">
    <source>
        <dbReference type="SAM" id="MobiDB-lite"/>
    </source>
</evidence>
<keyword evidence="3" id="KW-0808">Transferase</keyword>
<keyword evidence="10" id="KW-1133">Transmembrane helix</keyword>
<dbReference type="InterPro" id="IPR011009">
    <property type="entry name" value="Kinase-like_dom_sf"/>
</dbReference>
<comment type="catalytic activity">
    <reaction evidence="7">
        <text>L-threonyl-[protein] + ATP = O-phospho-L-threonyl-[protein] + ADP + H(+)</text>
        <dbReference type="Rhea" id="RHEA:46608"/>
        <dbReference type="Rhea" id="RHEA-COMP:11060"/>
        <dbReference type="Rhea" id="RHEA-COMP:11605"/>
        <dbReference type="ChEBI" id="CHEBI:15378"/>
        <dbReference type="ChEBI" id="CHEBI:30013"/>
        <dbReference type="ChEBI" id="CHEBI:30616"/>
        <dbReference type="ChEBI" id="CHEBI:61977"/>
        <dbReference type="ChEBI" id="CHEBI:456216"/>
        <dbReference type="EC" id="2.7.11.1"/>
    </reaction>
</comment>
<dbReference type="InterPro" id="IPR000719">
    <property type="entry name" value="Prot_kinase_dom"/>
</dbReference>
<keyword evidence="6" id="KW-0067">ATP-binding</keyword>
<feature type="domain" description="Protein kinase" evidence="11">
    <location>
        <begin position="18"/>
        <end position="289"/>
    </location>
</feature>
<evidence type="ECO:0000256" key="1">
    <source>
        <dbReference type="ARBA" id="ARBA00012513"/>
    </source>
</evidence>
<accession>A0A511YU26</accession>
<keyword evidence="2 13" id="KW-0723">Serine/threonine-protein kinase</keyword>
<evidence type="ECO:0000313" key="14">
    <source>
        <dbReference type="Proteomes" id="UP000321484"/>
    </source>
</evidence>
<dbReference type="CDD" id="cd06577">
    <property type="entry name" value="PASTA_pknB"/>
    <property type="match status" value="4"/>
</dbReference>
<dbReference type="InterPro" id="IPR008271">
    <property type="entry name" value="Ser/Thr_kinase_AS"/>
</dbReference>
<dbReference type="Gene3D" id="3.30.10.20">
    <property type="match status" value="4"/>
</dbReference>
<dbReference type="GO" id="GO:0004674">
    <property type="term" value="F:protein serine/threonine kinase activity"/>
    <property type="evidence" value="ECO:0007669"/>
    <property type="project" value="UniProtKB-KW"/>
</dbReference>
<keyword evidence="5 13" id="KW-0418">Kinase</keyword>
<evidence type="ECO:0000313" key="13">
    <source>
        <dbReference type="EMBL" id="GEN78693.1"/>
    </source>
</evidence>
<dbReference type="FunFam" id="3.30.200.20:FF:000035">
    <property type="entry name" value="Serine/threonine protein kinase Stk1"/>
    <property type="match status" value="1"/>
</dbReference>
<organism evidence="13 14">
    <name type="scientific">Actinotalea fermentans</name>
    <dbReference type="NCBI Taxonomy" id="43671"/>
    <lineage>
        <taxon>Bacteria</taxon>
        <taxon>Bacillati</taxon>
        <taxon>Actinomycetota</taxon>
        <taxon>Actinomycetes</taxon>
        <taxon>Micrococcales</taxon>
        <taxon>Cellulomonadaceae</taxon>
        <taxon>Actinotalea</taxon>
    </lineage>
</organism>
<evidence type="ECO:0000256" key="2">
    <source>
        <dbReference type="ARBA" id="ARBA00022527"/>
    </source>
</evidence>
<protein>
    <recommendedName>
        <fullName evidence="1">non-specific serine/threonine protein kinase</fullName>
        <ecNumber evidence="1">2.7.11.1</ecNumber>
    </recommendedName>
</protein>
<evidence type="ECO:0000256" key="10">
    <source>
        <dbReference type="SAM" id="Phobius"/>
    </source>
</evidence>
<dbReference type="PROSITE" id="PS00108">
    <property type="entry name" value="PROTEIN_KINASE_ST"/>
    <property type="match status" value="1"/>
</dbReference>
<feature type="domain" description="PASTA" evidence="12">
    <location>
        <begin position="407"/>
        <end position="469"/>
    </location>
</feature>
<comment type="caution">
    <text evidence="13">The sequence shown here is derived from an EMBL/GenBank/DDBJ whole genome shotgun (WGS) entry which is preliminary data.</text>
</comment>
<evidence type="ECO:0000256" key="6">
    <source>
        <dbReference type="ARBA" id="ARBA00022840"/>
    </source>
</evidence>
<dbReference type="RefSeq" id="WP_146818988.1">
    <property type="nucleotide sequence ID" value="NZ_BJYK01000001.1"/>
</dbReference>
<dbReference type="PANTHER" id="PTHR43289:SF34">
    <property type="entry name" value="SERINE_THREONINE-PROTEIN KINASE YBDM-RELATED"/>
    <property type="match status" value="1"/>
</dbReference>
<keyword evidence="10" id="KW-0812">Transmembrane</keyword>
<dbReference type="EC" id="2.7.11.1" evidence="1"/>
<evidence type="ECO:0000256" key="5">
    <source>
        <dbReference type="ARBA" id="ARBA00022777"/>
    </source>
</evidence>
<evidence type="ECO:0000256" key="3">
    <source>
        <dbReference type="ARBA" id="ARBA00022679"/>
    </source>
</evidence>